<reference evidence="1" key="1">
    <citation type="submission" date="2016-10" db="EMBL/GenBank/DDBJ databases">
        <title>Sequence of Gallionella enrichment culture.</title>
        <authorList>
            <person name="Poehlein A."/>
            <person name="Muehling M."/>
            <person name="Daniel R."/>
        </authorList>
    </citation>
    <scope>NUCLEOTIDE SEQUENCE</scope>
</reference>
<dbReference type="AlphaFoldDB" id="A0A1J5Q5A4"/>
<sequence>MLDQALGFFQYHFRDLHVARGRFVEGGGNHFALHRAGHFRHFFRALVDQEHDQRDVRMVGRDGVGDVLHHHCLAGLGAGHQQAALAFADGGDHVDDAAGDVFLAANVALELQRLIRVQRGEVFEQDLVLGAFRGFAVDRVDLDQGEVAFAVLGRSDFTVDGVAGVQVEAADLRRRDVNVVRSCQIGAVRRAQESEAVLQHFQGAVAKNGFALFRLVLEQGEDEVLLAHAAGTLDFMGNGHLHNFGDGQVFKVG</sequence>
<accession>A0A1J5Q5A4</accession>
<gene>
    <name evidence="1" type="ORF">GALL_394490</name>
</gene>
<proteinExistence type="predicted"/>
<organism evidence="1">
    <name type="scientific">mine drainage metagenome</name>
    <dbReference type="NCBI Taxonomy" id="410659"/>
    <lineage>
        <taxon>unclassified sequences</taxon>
        <taxon>metagenomes</taxon>
        <taxon>ecological metagenomes</taxon>
    </lineage>
</organism>
<evidence type="ECO:0000313" key="1">
    <source>
        <dbReference type="EMBL" id="OIQ78846.1"/>
    </source>
</evidence>
<comment type="caution">
    <text evidence="1">The sequence shown here is derived from an EMBL/GenBank/DDBJ whole genome shotgun (WGS) entry which is preliminary data.</text>
</comment>
<protein>
    <recommendedName>
        <fullName evidence="2">NAD-specific glutamate dehydrogenase</fullName>
    </recommendedName>
</protein>
<evidence type="ECO:0008006" key="2">
    <source>
        <dbReference type="Google" id="ProtNLM"/>
    </source>
</evidence>
<dbReference type="EMBL" id="MLJW01001324">
    <property type="protein sequence ID" value="OIQ78846.1"/>
    <property type="molecule type" value="Genomic_DNA"/>
</dbReference>
<name>A0A1J5Q5A4_9ZZZZ</name>